<dbReference type="Proteomes" id="UP000011618">
    <property type="component" value="Unassembled WGS sequence"/>
</dbReference>
<sequence>MGTVVEYGTHDEVLAMDGPYATLWAVKPVKPVRYPVSSRRPVVPPAEQR</sequence>
<name>L9YEG5_9EURY</name>
<evidence type="ECO:0000313" key="2">
    <source>
        <dbReference type="Proteomes" id="UP000011618"/>
    </source>
</evidence>
<gene>
    <name evidence="1" type="ORF">C487_18713</name>
</gene>
<reference evidence="1 2" key="1">
    <citation type="journal article" date="2014" name="PLoS Genet.">
        <title>Phylogenetically driven sequencing of extremely halophilic archaea reveals strategies for static and dynamic osmo-response.</title>
        <authorList>
            <person name="Becker E.A."/>
            <person name="Seitzer P.M."/>
            <person name="Tritt A."/>
            <person name="Larsen D."/>
            <person name="Krusor M."/>
            <person name="Yao A.I."/>
            <person name="Wu D."/>
            <person name="Madern D."/>
            <person name="Eisen J.A."/>
            <person name="Darling A.E."/>
            <person name="Facciotti M.T."/>
        </authorList>
    </citation>
    <scope>NUCLEOTIDE SEQUENCE [LARGE SCALE GENOMIC DNA]</scope>
    <source>
        <strain evidence="1 2">DSM 3751</strain>
    </source>
</reference>
<proteinExistence type="predicted"/>
<dbReference type="AlphaFoldDB" id="L9YEG5"/>
<organism evidence="1 2">
    <name type="scientific">Natrinema pallidum DSM 3751</name>
    <dbReference type="NCBI Taxonomy" id="1227495"/>
    <lineage>
        <taxon>Archaea</taxon>
        <taxon>Methanobacteriati</taxon>
        <taxon>Methanobacteriota</taxon>
        <taxon>Stenosarchaea group</taxon>
        <taxon>Halobacteria</taxon>
        <taxon>Halobacteriales</taxon>
        <taxon>Natrialbaceae</taxon>
        <taxon>Natrinema</taxon>
    </lineage>
</organism>
<evidence type="ECO:0000313" key="1">
    <source>
        <dbReference type="EMBL" id="ELY72480.1"/>
    </source>
</evidence>
<comment type="caution">
    <text evidence="1">The sequence shown here is derived from an EMBL/GenBank/DDBJ whole genome shotgun (WGS) entry which is preliminary data.</text>
</comment>
<dbReference type="EMBL" id="AOII01000109">
    <property type="protein sequence ID" value="ELY72480.1"/>
    <property type="molecule type" value="Genomic_DNA"/>
</dbReference>
<protein>
    <submittedName>
        <fullName evidence="1">Uncharacterized protein</fullName>
    </submittedName>
</protein>
<dbReference type="PATRIC" id="fig|1227495.3.peg.3737"/>
<accession>L9YEG5</accession>